<dbReference type="Pfam" id="PF03020">
    <property type="entry name" value="LEM"/>
    <property type="match status" value="1"/>
</dbReference>
<dbReference type="InterPro" id="IPR011015">
    <property type="entry name" value="LEM/LEM-like_dom_sf"/>
</dbReference>
<feature type="compositionally biased region" description="Polar residues" evidence="6">
    <location>
        <begin position="153"/>
        <end position="173"/>
    </location>
</feature>
<dbReference type="GO" id="GO:0030514">
    <property type="term" value="P:negative regulation of BMP signaling pathway"/>
    <property type="evidence" value="ECO:0007669"/>
    <property type="project" value="TreeGrafter"/>
</dbReference>
<feature type="region of interest" description="Disordered" evidence="6">
    <location>
        <begin position="151"/>
        <end position="173"/>
    </location>
</feature>
<feature type="domain" description="LEM" evidence="8">
    <location>
        <begin position="1"/>
        <end position="43"/>
    </location>
</feature>
<dbReference type="SMART" id="SM00540">
    <property type="entry name" value="LEM"/>
    <property type="match status" value="1"/>
</dbReference>
<dbReference type="SUPFAM" id="SSF63451">
    <property type="entry name" value="LEM domain"/>
    <property type="match status" value="1"/>
</dbReference>
<name>A0A0K0FN41_STRVS</name>
<feature type="region of interest" description="Disordered" evidence="6">
    <location>
        <begin position="72"/>
        <end position="129"/>
    </location>
</feature>
<evidence type="ECO:0000313" key="9">
    <source>
        <dbReference type="Proteomes" id="UP000035680"/>
    </source>
</evidence>
<protein>
    <submittedName>
        <fullName evidence="10">Inner nuclear membrane protein Man1 (inferred by orthology to a human protein)</fullName>
    </submittedName>
</protein>
<dbReference type="InterPro" id="IPR052277">
    <property type="entry name" value="INM_ESCRT-Associated"/>
</dbReference>
<organism evidence="9 10">
    <name type="scientific">Strongyloides venezuelensis</name>
    <name type="common">Threadworm</name>
    <dbReference type="NCBI Taxonomy" id="75913"/>
    <lineage>
        <taxon>Eukaryota</taxon>
        <taxon>Metazoa</taxon>
        <taxon>Ecdysozoa</taxon>
        <taxon>Nematoda</taxon>
        <taxon>Chromadorea</taxon>
        <taxon>Rhabditida</taxon>
        <taxon>Tylenchina</taxon>
        <taxon>Panagrolaimomorpha</taxon>
        <taxon>Strongyloidoidea</taxon>
        <taxon>Strongyloididae</taxon>
        <taxon>Strongyloides</taxon>
    </lineage>
</organism>
<dbReference type="PANTHER" id="PTHR13428">
    <property type="entry name" value="INNER NUCLEAR MEMBRANE PROTEIN MAN1 LEM DOMAIN CONTAINING PROTEIN"/>
    <property type="match status" value="1"/>
</dbReference>
<accession>A0A0K0FN41</accession>
<evidence type="ECO:0000256" key="6">
    <source>
        <dbReference type="SAM" id="MobiDB-lite"/>
    </source>
</evidence>
<dbReference type="WBParaSite" id="SVE_1042100.1">
    <property type="protein sequence ID" value="SVE_1042100.1"/>
    <property type="gene ID" value="SVE_1042100"/>
</dbReference>
<evidence type="ECO:0000256" key="2">
    <source>
        <dbReference type="ARBA" id="ARBA00022692"/>
    </source>
</evidence>
<evidence type="ECO:0000256" key="5">
    <source>
        <dbReference type="ARBA" id="ARBA00023242"/>
    </source>
</evidence>
<keyword evidence="4 7" id="KW-0472">Membrane</keyword>
<dbReference type="Proteomes" id="UP000035680">
    <property type="component" value="Unassembled WGS sequence"/>
</dbReference>
<dbReference type="Gene3D" id="1.10.720.40">
    <property type="match status" value="1"/>
</dbReference>
<dbReference type="GO" id="GO:0031490">
    <property type="term" value="F:chromatin DNA binding"/>
    <property type="evidence" value="ECO:0007669"/>
    <property type="project" value="TreeGrafter"/>
</dbReference>
<reference evidence="9" key="1">
    <citation type="submission" date="2014-07" db="EMBL/GenBank/DDBJ databases">
        <authorList>
            <person name="Martin A.A"/>
            <person name="De Silva N."/>
        </authorList>
    </citation>
    <scope>NUCLEOTIDE SEQUENCE</scope>
</reference>
<dbReference type="GO" id="GO:0005637">
    <property type="term" value="C:nuclear inner membrane"/>
    <property type="evidence" value="ECO:0007669"/>
    <property type="project" value="UniProtKB-SubCell"/>
</dbReference>
<dbReference type="InterPro" id="IPR012677">
    <property type="entry name" value="Nucleotide-bd_a/b_plait_sf"/>
</dbReference>
<keyword evidence="9" id="KW-1185">Reference proteome</keyword>
<dbReference type="Gene3D" id="1.10.10.1180">
    <property type="entry name" value="MAN1, winged-helix domain"/>
    <property type="match status" value="1"/>
</dbReference>
<dbReference type="Gene3D" id="3.30.70.330">
    <property type="match status" value="1"/>
</dbReference>
<evidence type="ECO:0000313" key="10">
    <source>
        <dbReference type="WBParaSite" id="SVE_1042100.1"/>
    </source>
</evidence>
<keyword evidence="2 7" id="KW-0812">Transmembrane</keyword>
<dbReference type="PANTHER" id="PTHR13428:SF12">
    <property type="entry name" value="INNER NUCLEAR MEMBRANE PROTEIN MAN1"/>
    <property type="match status" value="1"/>
</dbReference>
<feature type="compositionally biased region" description="Low complexity" evidence="6">
    <location>
        <begin position="80"/>
        <end position="92"/>
    </location>
</feature>
<dbReference type="STRING" id="75913.A0A0K0FN41"/>
<feature type="compositionally biased region" description="Low complexity" evidence="6">
    <location>
        <begin position="112"/>
        <end position="123"/>
    </location>
</feature>
<feature type="transmembrane region" description="Helical" evidence="7">
    <location>
        <begin position="296"/>
        <end position="317"/>
    </location>
</feature>
<evidence type="ECO:0000256" key="7">
    <source>
        <dbReference type="SAM" id="Phobius"/>
    </source>
</evidence>
<dbReference type="PROSITE" id="PS50954">
    <property type="entry name" value="LEM"/>
    <property type="match status" value="1"/>
</dbReference>
<evidence type="ECO:0000256" key="1">
    <source>
        <dbReference type="ARBA" id="ARBA00004473"/>
    </source>
</evidence>
<keyword evidence="3 7" id="KW-1133">Transmembrane helix</keyword>
<dbReference type="InterPro" id="IPR041885">
    <property type="entry name" value="MAN1_winged_helix_dom"/>
</dbReference>
<keyword evidence="5" id="KW-0539">Nucleus</keyword>
<dbReference type="AlphaFoldDB" id="A0A0K0FN41"/>
<comment type="subcellular location">
    <subcellularLocation>
        <location evidence="1">Nucleus inner membrane</location>
        <topology evidence="1">Multi-pass membrane protein</topology>
    </subcellularLocation>
</comment>
<reference evidence="10" key="2">
    <citation type="submission" date="2015-08" db="UniProtKB">
        <authorList>
            <consortium name="WormBaseParasite"/>
        </authorList>
    </citation>
    <scope>IDENTIFICATION</scope>
</reference>
<evidence type="ECO:0000256" key="4">
    <source>
        <dbReference type="ARBA" id="ARBA00023136"/>
    </source>
</evidence>
<sequence>MDPSRLSKEDLKNELASFGIVAPITQSTRPVLEKKLLKLRKERRPAIGNGKTNVVSTAYKSPPRKVIITERTPIPKPNASITSNSTINTSRTVPSSSPLLAREMGSKYQANTTRTSSKSPSRTGAPKSDILKQLEMLKEFSRNDPISIPKEISCSSYRQPGESSFRSPNTSLLYQSQRGQKVNNLYDPEIRSRHIPGESTLYSRDLKSTQQTLSNRNNYPGIERRRFVDTAYGRNVDKGYSKIKTAVSKYFRYLFWLIVSIITLIIIFELDIDVNRQKDIIVTSCYNTFSFVFNYAVFPVFMIALVVLLISTTFLSIKFYRNKKLKEAKQVADTAEKITGYLTSISSMKSVGVPEYELFDEIFPKMLRTKKDKRIFENALNYLLDNEINIRYEIHDYDGVETKVYFWTTPLRDKWQGSAVGTSNGVNLPRHGLANCLKVRGISLKNANGKNQEIMNDIRVRCIPYKILDMQIMTDTKDVVLYMKLRDNEEANKVFHLLHSHWFNGDLLNCKFLEEIKYNQRFNV</sequence>
<dbReference type="InterPro" id="IPR003887">
    <property type="entry name" value="LEM_dom"/>
</dbReference>
<evidence type="ECO:0000256" key="3">
    <source>
        <dbReference type="ARBA" id="ARBA00022989"/>
    </source>
</evidence>
<proteinExistence type="predicted"/>
<evidence type="ECO:0000259" key="8">
    <source>
        <dbReference type="PROSITE" id="PS50954"/>
    </source>
</evidence>
<feature type="transmembrane region" description="Helical" evidence="7">
    <location>
        <begin position="250"/>
        <end position="268"/>
    </location>
</feature>
<dbReference type="GO" id="GO:0006998">
    <property type="term" value="P:nuclear envelope organization"/>
    <property type="evidence" value="ECO:0007669"/>
    <property type="project" value="TreeGrafter"/>
</dbReference>